<dbReference type="Gene3D" id="2.80.10.50">
    <property type="match status" value="2"/>
</dbReference>
<proteinExistence type="predicted"/>
<dbReference type="OrthoDB" id="6132182at2759"/>
<dbReference type="GO" id="GO:0016491">
    <property type="term" value="F:oxidoreductase activity"/>
    <property type="evidence" value="ECO:0007669"/>
    <property type="project" value="InterPro"/>
</dbReference>
<evidence type="ECO:0000256" key="2">
    <source>
        <dbReference type="ARBA" id="ARBA00023008"/>
    </source>
</evidence>
<keyword evidence="1" id="KW-0479">Metal-binding</keyword>
<sequence>MLRHPGLTGAIIVGDQLCWQPSSTLQGVVLGPCNVTDAGQQWALLPRSLSRRDPSPPTYQISNLGRDLCVHVSNITASWIRLLPCNEADNAQLFDALDGSVLSRTTGTCLESFGNNTLARDCEPKKQTSLRSRDGSDTAATGSIVAMNGMCWTRTSNFSVICLPCKDTSSAQQFSFVATGTNVVIQSEDKRTCLEIDSSEVLMKPCYNTSMPFKKQRFSVFQEKGVGKVTLASADSGLCLDVETSSTLAPGQLKQWLCNNHVTQIFTLPKGFPTHEKISSLTSTSHLSPISHVPSATSKASVNTIAQPLTTPAPTTIAVPSEYTLIQAAGSNGVNCWEVDAKFALVAASCEHSNPSQWWKSSFGQLIHTNASGNPTCVQASKSEAGGQLIMANCSASIGQVFLFDPVTNRIRVAATMNCVAVGVNKTLVVELCVNGAAADSRSQTFTFTNNSVIFPPPSSNGACDSFKYRKEWRDLTQAERKAYIAAVEGIRRLPSAVGHRSYFDDLVAVHATLLDYFHGNPSFWPWHRKLTLMYEEALQKVDASVTLPYWDWGFDGDYPLDNTDIFGSGPLQFGTRGDPKAPYPSCLHDGFAKSWTSMFGQCTSRNYSLDVVIYDDSHMMPLILSSKTFDAFSKAAEYAHNVAHFFIGGTQGDMYYLEFSINDPLFFLIHGNVDRYWDLWQKHHPKQSNTYVGTQSLPPNSKNRVNVQLSDIMPGFNVPVSSTMSADGGNGYCVKYTPYSKSKEAIAASLVEGREKIKVTPSSRSRSLRKFEKRQSYKSPPSLPENWNMTNTMRLDGVIDHTARANMMQRMKEGKLELLRLAADFKAMVSKVTDARDASEARLSVIRSLVAVVER</sequence>
<dbReference type="PROSITE" id="PS50231">
    <property type="entry name" value="RICIN_B_LECTIN"/>
    <property type="match status" value="2"/>
</dbReference>
<dbReference type="SUPFAM" id="SSF50370">
    <property type="entry name" value="Ricin B-like lectins"/>
    <property type="match status" value="3"/>
</dbReference>
<dbReference type="Proteomes" id="UP000320333">
    <property type="component" value="Unassembled WGS sequence"/>
</dbReference>
<evidence type="ECO:0000256" key="1">
    <source>
        <dbReference type="ARBA" id="ARBA00022723"/>
    </source>
</evidence>
<dbReference type="InterPro" id="IPR035992">
    <property type="entry name" value="Ricin_B-like_lectins"/>
</dbReference>
<dbReference type="InterPro" id="IPR002227">
    <property type="entry name" value="Tyrosinase_Cu-bd"/>
</dbReference>
<dbReference type="InterPro" id="IPR000772">
    <property type="entry name" value="Ricin_B_lectin"/>
</dbReference>
<comment type="caution">
    <text evidence="5">The sequence shown here is derived from an EMBL/GenBank/DDBJ whole genome shotgun (WGS) entry which is preliminary data.</text>
</comment>
<dbReference type="PANTHER" id="PTHR11474">
    <property type="entry name" value="TYROSINASE FAMILY MEMBER"/>
    <property type="match status" value="1"/>
</dbReference>
<dbReference type="GO" id="GO:0046872">
    <property type="term" value="F:metal ion binding"/>
    <property type="evidence" value="ECO:0007669"/>
    <property type="project" value="UniProtKB-KW"/>
</dbReference>
<reference evidence="5 6" key="1">
    <citation type="journal article" date="2019" name="Sci. Rep.">
        <title>Comparative genomics of chytrid fungi reveal insights into the obligate biotrophic and pathogenic lifestyle of Synchytrium endobioticum.</title>
        <authorList>
            <person name="van de Vossenberg B.T.L.H."/>
            <person name="Warris S."/>
            <person name="Nguyen H.D.T."/>
            <person name="van Gent-Pelzer M.P.E."/>
            <person name="Joly D.L."/>
            <person name="van de Geest H.C."/>
            <person name="Bonants P.J.M."/>
            <person name="Smith D.S."/>
            <person name="Levesque C.A."/>
            <person name="van der Lee T.A.J."/>
        </authorList>
    </citation>
    <scope>NUCLEOTIDE SEQUENCE [LARGE SCALE GENOMIC DNA]</scope>
    <source>
        <strain evidence="5 6">CBS 675.73</strain>
    </source>
</reference>
<dbReference type="PANTHER" id="PTHR11474:SF126">
    <property type="entry name" value="TYROSINASE-LIKE PROTEIN TYR-1-RELATED"/>
    <property type="match status" value="1"/>
</dbReference>
<dbReference type="Pfam" id="PF00652">
    <property type="entry name" value="Ricin_B_lectin"/>
    <property type="match status" value="2"/>
</dbReference>
<keyword evidence="6" id="KW-1185">Reference proteome</keyword>
<dbReference type="AlphaFoldDB" id="A0A507F8P2"/>
<dbReference type="PRINTS" id="PR00092">
    <property type="entry name" value="TYROSINASE"/>
</dbReference>
<feature type="domain" description="Tyrosinase copper-binding" evidence="4">
    <location>
        <begin position="664"/>
        <end position="675"/>
    </location>
</feature>
<evidence type="ECO:0000256" key="3">
    <source>
        <dbReference type="SAM" id="MobiDB-lite"/>
    </source>
</evidence>
<dbReference type="STRING" id="246404.A0A507F8P2"/>
<dbReference type="InterPro" id="IPR050316">
    <property type="entry name" value="Tyrosinase/Hemocyanin"/>
</dbReference>
<dbReference type="InterPro" id="IPR008922">
    <property type="entry name" value="Di-copper_centre_dom_sf"/>
</dbReference>
<organism evidence="5 6">
    <name type="scientific">Chytriomyces confervae</name>
    <dbReference type="NCBI Taxonomy" id="246404"/>
    <lineage>
        <taxon>Eukaryota</taxon>
        <taxon>Fungi</taxon>
        <taxon>Fungi incertae sedis</taxon>
        <taxon>Chytridiomycota</taxon>
        <taxon>Chytridiomycota incertae sedis</taxon>
        <taxon>Chytridiomycetes</taxon>
        <taxon>Chytridiales</taxon>
        <taxon>Chytriomycetaceae</taxon>
        <taxon>Chytriomyces</taxon>
    </lineage>
</organism>
<dbReference type="CDD" id="cd00161">
    <property type="entry name" value="beta-trefoil_Ricin-like"/>
    <property type="match status" value="1"/>
</dbReference>
<gene>
    <name evidence="5" type="ORF">CcCBS67573_g05838</name>
</gene>
<dbReference type="EMBL" id="QEAP01000224">
    <property type="protein sequence ID" value="TPX72492.1"/>
    <property type="molecule type" value="Genomic_DNA"/>
</dbReference>
<evidence type="ECO:0000313" key="5">
    <source>
        <dbReference type="EMBL" id="TPX72492.1"/>
    </source>
</evidence>
<protein>
    <recommendedName>
        <fullName evidence="4">Tyrosinase copper-binding domain-containing protein</fullName>
    </recommendedName>
</protein>
<dbReference type="SUPFAM" id="SSF48056">
    <property type="entry name" value="Di-copper centre-containing domain"/>
    <property type="match status" value="1"/>
</dbReference>
<dbReference type="SMART" id="SM00458">
    <property type="entry name" value="RICIN"/>
    <property type="match status" value="2"/>
</dbReference>
<keyword evidence="2" id="KW-0186">Copper</keyword>
<feature type="region of interest" description="Disordered" evidence="3">
    <location>
        <begin position="763"/>
        <end position="784"/>
    </location>
</feature>
<dbReference type="Gene3D" id="1.10.1280.10">
    <property type="entry name" value="Di-copper center containing domain from catechol oxidase"/>
    <property type="match status" value="1"/>
</dbReference>
<dbReference type="PROSITE" id="PS00498">
    <property type="entry name" value="TYROSINASE_2"/>
    <property type="match status" value="1"/>
</dbReference>
<evidence type="ECO:0000259" key="4">
    <source>
        <dbReference type="PROSITE" id="PS00498"/>
    </source>
</evidence>
<name>A0A507F8P2_9FUNG</name>
<accession>A0A507F8P2</accession>
<dbReference type="Pfam" id="PF00264">
    <property type="entry name" value="Tyrosinase"/>
    <property type="match status" value="1"/>
</dbReference>
<evidence type="ECO:0000313" key="6">
    <source>
        <dbReference type="Proteomes" id="UP000320333"/>
    </source>
</evidence>